<accession>A0A3S8NFD2</accession>
<gene>
    <name evidence="1" type="ORF">SBRV1_gp56</name>
</gene>
<name>A0A3S8NFD2_9VIRU</name>
<proteinExistence type="predicted"/>
<protein>
    <submittedName>
        <fullName evidence="1">Uncharacterized protein</fullName>
    </submittedName>
</protein>
<organism evidence="1">
    <name type="scientific">Sulfolobales Beppu rod-shaped virus 1</name>
    <dbReference type="NCBI Taxonomy" id="2493121"/>
    <lineage>
        <taxon>Viruses</taxon>
        <taxon>Adnaviria</taxon>
        <taxon>Zilligvirae</taxon>
        <taxon>Taleaviricota</taxon>
        <taxon>Tokiviricetes</taxon>
        <taxon>Ligamenvirales</taxon>
        <taxon>Rudiviridae</taxon>
        <taxon>Japarudivirus</taxon>
        <taxon>Japarudivirus beppuense</taxon>
        <taxon>Japarudivirus SBRV1</taxon>
    </lineage>
</organism>
<sequence length="104" mass="12690">MKKMKEKVESPIVFDYTPYFSWQKEQDEKNFKKLEKLLKSKKPSEVQINVWSISIVVNVANISLSFYANKINFDRIQDILVENYYRFSKRLYTEDSDYIYFSRY</sequence>
<evidence type="ECO:0000313" key="2">
    <source>
        <dbReference type="Proteomes" id="UP000277970"/>
    </source>
</evidence>
<reference evidence="1" key="1">
    <citation type="journal article" date="2018" name="Environ. Microbiol.">
        <title>New archaeal viruses discovered by metagenomic analysis of viral communities in enrichment cultures.</title>
        <authorList>
            <person name="Liu Y."/>
            <person name="Brandt D."/>
            <person name="Ishino S."/>
            <person name="Ishino Y."/>
            <person name="Koonin E.V."/>
            <person name="Kalinowski J."/>
            <person name="Krupovic M."/>
            <person name="Prangishvili D."/>
        </authorList>
    </citation>
    <scope>NUCLEOTIDE SEQUENCE [LARGE SCALE GENOMIC DNA]</scope>
</reference>
<evidence type="ECO:0000313" key="1">
    <source>
        <dbReference type="EMBL" id="AZI75945.1"/>
    </source>
</evidence>
<dbReference type="EMBL" id="MK064565">
    <property type="protein sequence ID" value="AZI75945.1"/>
    <property type="molecule type" value="Genomic_DNA"/>
</dbReference>
<dbReference type="Proteomes" id="UP000277970">
    <property type="component" value="Segment"/>
</dbReference>
<keyword evidence="2" id="KW-1185">Reference proteome</keyword>